<proteinExistence type="predicted"/>
<dbReference type="Proteomes" id="UP000887577">
    <property type="component" value="Unplaced"/>
</dbReference>
<name>A0A914YZA4_9BILA</name>
<dbReference type="WBParaSite" id="PSU_v2.g5428.t1">
    <property type="protein sequence ID" value="PSU_v2.g5428.t1"/>
    <property type="gene ID" value="PSU_v2.g5428"/>
</dbReference>
<keyword evidence="1" id="KW-0732">Signal</keyword>
<accession>A0A914YZA4</accession>
<reference evidence="3" key="1">
    <citation type="submission" date="2022-11" db="UniProtKB">
        <authorList>
            <consortium name="WormBaseParasite"/>
        </authorList>
    </citation>
    <scope>IDENTIFICATION</scope>
</reference>
<protein>
    <submittedName>
        <fullName evidence="3">Uncharacterized protein</fullName>
    </submittedName>
</protein>
<evidence type="ECO:0000313" key="2">
    <source>
        <dbReference type="Proteomes" id="UP000887577"/>
    </source>
</evidence>
<organism evidence="2 3">
    <name type="scientific">Panagrolaimus superbus</name>
    <dbReference type="NCBI Taxonomy" id="310955"/>
    <lineage>
        <taxon>Eukaryota</taxon>
        <taxon>Metazoa</taxon>
        <taxon>Ecdysozoa</taxon>
        <taxon>Nematoda</taxon>
        <taxon>Chromadorea</taxon>
        <taxon>Rhabditida</taxon>
        <taxon>Tylenchina</taxon>
        <taxon>Panagrolaimomorpha</taxon>
        <taxon>Panagrolaimoidea</taxon>
        <taxon>Panagrolaimidae</taxon>
        <taxon>Panagrolaimus</taxon>
    </lineage>
</organism>
<dbReference type="AlphaFoldDB" id="A0A914YZA4"/>
<evidence type="ECO:0000256" key="1">
    <source>
        <dbReference type="SAM" id="SignalP"/>
    </source>
</evidence>
<feature type="chain" id="PRO_5037218071" evidence="1">
    <location>
        <begin position="19"/>
        <end position="185"/>
    </location>
</feature>
<feature type="signal peptide" evidence="1">
    <location>
        <begin position="1"/>
        <end position="18"/>
    </location>
</feature>
<sequence>MYSIIATIFLFFLNFGYSCRVLKPNDYFDIKLTINTSDCSFAGTDALLLLYLPFHGNQSYTFIPNLGPFQIQTDYNGLEGGETTTQTITWDEIKRSAKEKALCWPSLETVLIEKQRFNWLIPEIASAWKPKSIQITLNGTQTTEILREFPPNCDVGWINDNGFYQIGPAHDQIQMLSNQKEEVFV</sequence>
<evidence type="ECO:0000313" key="3">
    <source>
        <dbReference type="WBParaSite" id="PSU_v2.g5428.t1"/>
    </source>
</evidence>
<keyword evidence="2" id="KW-1185">Reference proteome</keyword>